<sequence>MTDNSSPLTVETRETFPAELLDVTCRPRSVSLSPRRLASMDGTAGGGPAGPWP</sequence>
<dbReference type="EMBL" id="JBBKAM010000002">
    <property type="protein sequence ID" value="MEJ8641097.1"/>
    <property type="molecule type" value="Genomic_DNA"/>
</dbReference>
<reference evidence="2 3" key="1">
    <citation type="submission" date="2024-03" db="EMBL/GenBank/DDBJ databases">
        <title>Novel Streptomyces species of biotechnological and ecological value are a feature of Machair soil.</title>
        <authorList>
            <person name="Prole J.R."/>
            <person name="Goodfellow M."/>
            <person name="Allenby N."/>
            <person name="Ward A.C."/>
        </authorList>
    </citation>
    <scope>NUCLEOTIDE SEQUENCE [LARGE SCALE GENOMIC DNA]</scope>
    <source>
        <strain evidence="2 3">MS1.HAVA.3</strain>
    </source>
</reference>
<dbReference type="Proteomes" id="UP001382904">
    <property type="component" value="Unassembled WGS sequence"/>
</dbReference>
<feature type="compositionally biased region" description="Gly residues" evidence="1">
    <location>
        <begin position="43"/>
        <end position="53"/>
    </location>
</feature>
<protein>
    <submittedName>
        <fullName evidence="2">Uncharacterized protein</fullName>
    </submittedName>
</protein>
<evidence type="ECO:0000256" key="1">
    <source>
        <dbReference type="SAM" id="MobiDB-lite"/>
    </source>
</evidence>
<gene>
    <name evidence="2" type="ORF">WKI68_05685</name>
</gene>
<accession>A0ABU8TZN8</accession>
<evidence type="ECO:0000313" key="3">
    <source>
        <dbReference type="Proteomes" id="UP001382904"/>
    </source>
</evidence>
<feature type="region of interest" description="Disordered" evidence="1">
    <location>
        <begin position="29"/>
        <end position="53"/>
    </location>
</feature>
<comment type="caution">
    <text evidence="2">The sequence shown here is derived from an EMBL/GenBank/DDBJ whole genome shotgun (WGS) entry which is preliminary data.</text>
</comment>
<name>A0ABU8TZN8_9ACTN</name>
<keyword evidence="3" id="KW-1185">Reference proteome</keyword>
<proteinExistence type="predicted"/>
<evidence type="ECO:0000313" key="2">
    <source>
        <dbReference type="EMBL" id="MEJ8641097.1"/>
    </source>
</evidence>
<organism evidence="2 3">
    <name type="scientific">Streptomyces caledonius</name>
    <dbReference type="NCBI Taxonomy" id="3134107"/>
    <lineage>
        <taxon>Bacteria</taxon>
        <taxon>Bacillati</taxon>
        <taxon>Actinomycetota</taxon>
        <taxon>Actinomycetes</taxon>
        <taxon>Kitasatosporales</taxon>
        <taxon>Streptomycetaceae</taxon>
        <taxon>Streptomyces</taxon>
    </lineage>
</organism>
<feature type="compositionally biased region" description="Low complexity" evidence="1">
    <location>
        <begin position="29"/>
        <end position="39"/>
    </location>
</feature>